<dbReference type="Proteomes" id="UP000190285">
    <property type="component" value="Unassembled WGS sequence"/>
</dbReference>
<name>A0A1T5M1C7_9FIRM</name>
<keyword evidence="3" id="KW-1185">Reference proteome</keyword>
<feature type="transmembrane region" description="Helical" evidence="1">
    <location>
        <begin position="44"/>
        <end position="65"/>
    </location>
</feature>
<dbReference type="OrthoDB" id="1950488at2"/>
<evidence type="ECO:0000313" key="3">
    <source>
        <dbReference type="Proteomes" id="UP000190285"/>
    </source>
</evidence>
<accession>A0A1T5M1C7</accession>
<reference evidence="2 3" key="1">
    <citation type="submission" date="2017-02" db="EMBL/GenBank/DDBJ databases">
        <authorList>
            <person name="Peterson S.W."/>
        </authorList>
    </citation>
    <scope>NUCLEOTIDE SEQUENCE [LARGE SCALE GENOMIC DNA]</scope>
    <source>
        <strain evidence="2 3">M1</strain>
    </source>
</reference>
<gene>
    <name evidence="2" type="ORF">SAMN02194393_03677</name>
</gene>
<protein>
    <recommendedName>
        <fullName evidence="4">CHAT domain-containing protein</fullName>
    </recommendedName>
</protein>
<feature type="transmembrane region" description="Helical" evidence="1">
    <location>
        <begin position="123"/>
        <end position="143"/>
    </location>
</feature>
<dbReference type="AlphaFoldDB" id="A0A1T5M1C7"/>
<dbReference type="EMBL" id="FUZT01000009">
    <property type="protein sequence ID" value="SKC81923.1"/>
    <property type="molecule type" value="Genomic_DNA"/>
</dbReference>
<dbReference type="RefSeq" id="WP_079493547.1">
    <property type="nucleotide sequence ID" value="NZ_FUZT01000009.1"/>
</dbReference>
<feature type="transmembrane region" description="Helical" evidence="1">
    <location>
        <begin position="6"/>
        <end position="24"/>
    </location>
</feature>
<feature type="transmembrane region" description="Helical" evidence="1">
    <location>
        <begin position="77"/>
        <end position="102"/>
    </location>
</feature>
<keyword evidence="1" id="KW-1133">Transmembrane helix</keyword>
<evidence type="ECO:0008006" key="4">
    <source>
        <dbReference type="Google" id="ProtNLM"/>
    </source>
</evidence>
<keyword evidence="1" id="KW-0472">Membrane</keyword>
<evidence type="ECO:0000313" key="2">
    <source>
        <dbReference type="EMBL" id="SKC81923.1"/>
    </source>
</evidence>
<dbReference type="STRING" id="36842.SAMN02194393_03677"/>
<organism evidence="2 3">
    <name type="scientific">Maledivibacter halophilus</name>
    <dbReference type="NCBI Taxonomy" id="36842"/>
    <lineage>
        <taxon>Bacteria</taxon>
        <taxon>Bacillati</taxon>
        <taxon>Bacillota</taxon>
        <taxon>Clostridia</taxon>
        <taxon>Peptostreptococcales</taxon>
        <taxon>Caminicellaceae</taxon>
        <taxon>Maledivibacter</taxon>
    </lineage>
</organism>
<proteinExistence type="predicted"/>
<keyword evidence="1" id="KW-0812">Transmembrane</keyword>
<evidence type="ECO:0000256" key="1">
    <source>
        <dbReference type="SAM" id="Phobius"/>
    </source>
</evidence>
<sequence length="300" mass="34990">MREKFLNISFYLGFIPFYWLYNIIRHRDYRRGYHYLQAIALNLFFFYSFIVFVICFIIHNLIMYYNCSLTSVIPLELSFYILGILVFICFIIWLEGIIAAIIGYMPKIPLYLCIISKTTRINYSIYLIIIRHILVILMIILIIHSASITQSKAEEAEIFMLYDDMGYIPREVFTFGFYRESLVAINRWGENSVAIVPLNKNTLNYALSNGRFVYIASHGANGYIVLHGGDLFWPYDLEGTHISSTLQYVYLSGCDTGLLHDEWESALMPAYVKTFDRLSATIEHIYWLIVEGPKVINSLK</sequence>